<gene>
    <name evidence="11" type="ORF">P170DRAFT_383300</name>
</gene>
<evidence type="ECO:0000256" key="2">
    <source>
        <dbReference type="ARBA" id="ARBA00022598"/>
    </source>
</evidence>
<dbReference type="RefSeq" id="XP_024704207.1">
    <property type="nucleotide sequence ID" value="XM_024845637.1"/>
</dbReference>
<dbReference type="InterPro" id="IPR011054">
    <property type="entry name" value="Rudment_hybrid_motif"/>
</dbReference>
<dbReference type="PROSITE" id="PS00188">
    <property type="entry name" value="BIOTIN"/>
    <property type="match status" value="1"/>
</dbReference>
<evidence type="ECO:0000259" key="9">
    <source>
        <dbReference type="PROSITE" id="PS50975"/>
    </source>
</evidence>
<dbReference type="NCBIfam" id="TIGR02712">
    <property type="entry name" value="urea_carbox"/>
    <property type="match status" value="1"/>
</dbReference>
<keyword evidence="4" id="KW-0378">Hydrolase</keyword>
<dbReference type="Pfam" id="PF02682">
    <property type="entry name" value="CT_C_D"/>
    <property type="match status" value="1"/>
</dbReference>
<dbReference type="Pfam" id="PF02626">
    <property type="entry name" value="CT_A_B"/>
    <property type="match status" value="1"/>
</dbReference>
<dbReference type="Pfam" id="PF00364">
    <property type="entry name" value="Biotin_lipoyl"/>
    <property type="match status" value="1"/>
</dbReference>
<dbReference type="PROSITE" id="PS50979">
    <property type="entry name" value="BC"/>
    <property type="match status" value="1"/>
</dbReference>
<comment type="caution">
    <text evidence="11">The sequence shown here is derived from an EMBL/GenBank/DDBJ whole genome shotgun (WGS) entry which is preliminary data.</text>
</comment>
<dbReference type="SUPFAM" id="SSF50891">
    <property type="entry name" value="Cyclophilin-like"/>
    <property type="match status" value="2"/>
</dbReference>
<evidence type="ECO:0000256" key="1">
    <source>
        <dbReference type="ARBA" id="ARBA00001953"/>
    </source>
</evidence>
<dbReference type="GO" id="GO:0016874">
    <property type="term" value="F:ligase activity"/>
    <property type="evidence" value="ECO:0007669"/>
    <property type="project" value="UniProtKB-KW"/>
</dbReference>
<keyword evidence="5 7" id="KW-0067">ATP-binding</keyword>
<evidence type="ECO:0000256" key="6">
    <source>
        <dbReference type="ARBA" id="ARBA00023267"/>
    </source>
</evidence>
<dbReference type="CDD" id="cd06850">
    <property type="entry name" value="biotinyl_domain"/>
    <property type="match status" value="1"/>
</dbReference>
<dbReference type="Gene3D" id="3.30.470.20">
    <property type="entry name" value="ATP-grasp fold, B domain"/>
    <property type="match status" value="1"/>
</dbReference>
<dbReference type="SUPFAM" id="SSF52440">
    <property type="entry name" value="PreATP-grasp domain"/>
    <property type="match status" value="1"/>
</dbReference>
<evidence type="ECO:0000256" key="5">
    <source>
        <dbReference type="ARBA" id="ARBA00022840"/>
    </source>
</evidence>
<dbReference type="SMART" id="SM00878">
    <property type="entry name" value="Biotin_carb_C"/>
    <property type="match status" value="1"/>
</dbReference>
<dbReference type="SMART" id="SM00796">
    <property type="entry name" value="AHS1"/>
    <property type="match status" value="1"/>
</dbReference>
<evidence type="ECO:0000313" key="12">
    <source>
        <dbReference type="Proteomes" id="UP000234275"/>
    </source>
</evidence>
<dbReference type="GO" id="GO:0005524">
    <property type="term" value="F:ATP binding"/>
    <property type="evidence" value="ECO:0007669"/>
    <property type="project" value="UniProtKB-UniRule"/>
</dbReference>
<feature type="domain" description="Lipoyl-binding" evidence="8">
    <location>
        <begin position="1154"/>
        <end position="1234"/>
    </location>
</feature>
<reference evidence="11 12" key="1">
    <citation type="submission" date="2016-12" db="EMBL/GenBank/DDBJ databases">
        <title>The genomes of Aspergillus section Nigri reveals drivers in fungal speciation.</title>
        <authorList>
            <consortium name="DOE Joint Genome Institute"/>
            <person name="Vesth T.C."/>
            <person name="Nybo J."/>
            <person name="Theobald S."/>
            <person name="Brandl J."/>
            <person name="Frisvad J.C."/>
            <person name="Nielsen K.F."/>
            <person name="Lyhne E.K."/>
            <person name="Kogle M.E."/>
            <person name="Kuo A."/>
            <person name="Riley R."/>
            <person name="Clum A."/>
            <person name="Nolan M."/>
            <person name="Lipzen A."/>
            <person name="Salamov A."/>
            <person name="Henrissat B."/>
            <person name="Wiebenga A."/>
            <person name="De Vries R.P."/>
            <person name="Grigoriev I.V."/>
            <person name="Mortensen U.H."/>
            <person name="Andersen M.R."/>
            <person name="Baker S.E."/>
        </authorList>
    </citation>
    <scope>NUCLEOTIDE SEQUENCE [LARGE SCALE GENOMIC DNA]</scope>
    <source>
        <strain evidence="11 12">IBT 23096</strain>
    </source>
</reference>
<evidence type="ECO:0000256" key="3">
    <source>
        <dbReference type="ARBA" id="ARBA00022741"/>
    </source>
</evidence>
<dbReference type="InterPro" id="IPR011761">
    <property type="entry name" value="ATP-grasp"/>
</dbReference>
<keyword evidence="3 7" id="KW-0547">Nucleotide-binding</keyword>
<dbReference type="SUPFAM" id="SSF160467">
    <property type="entry name" value="PH0987 N-terminal domain-like"/>
    <property type="match status" value="1"/>
</dbReference>
<dbReference type="InterPro" id="IPR011053">
    <property type="entry name" value="Single_hybrid_motif"/>
</dbReference>
<keyword evidence="2" id="KW-0436">Ligase</keyword>
<dbReference type="InterPro" id="IPR005482">
    <property type="entry name" value="Biotin_COase_C"/>
</dbReference>
<dbReference type="PANTHER" id="PTHR18866">
    <property type="entry name" value="CARBOXYLASE:PYRUVATE/ACETYL-COA/PROPIONYL-COA CARBOXYLASE"/>
    <property type="match status" value="1"/>
</dbReference>
<dbReference type="STRING" id="1392250.A0A2I2G7Q6"/>
<dbReference type="SUPFAM" id="SSF51230">
    <property type="entry name" value="Single hybrid motif"/>
    <property type="match status" value="1"/>
</dbReference>
<dbReference type="InterPro" id="IPR003778">
    <property type="entry name" value="CT_A_B"/>
</dbReference>
<dbReference type="InterPro" id="IPR016185">
    <property type="entry name" value="PreATP-grasp_dom_sf"/>
</dbReference>
<dbReference type="InterPro" id="IPR029000">
    <property type="entry name" value="Cyclophilin-like_dom_sf"/>
</dbReference>
<dbReference type="Gene3D" id="3.30.1360.40">
    <property type="match status" value="1"/>
</dbReference>
<dbReference type="FunFam" id="3.40.50.20:FF:000010">
    <property type="entry name" value="Propionyl-CoA carboxylase subunit alpha"/>
    <property type="match status" value="1"/>
</dbReference>
<evidence type="ECO:0000259" key="8">
    <source>
        <dbReference type="PROSITE" id="PS50968"/>
    </source>
</evidence>
<dbReference type="PROSITE" id="PS50975">
    <property type="entry name" value="ATP_GRASP"/>
    <property type="match status" value="1"/>
</dbReference>
<dbReference type="GeneID" id="36553336"/>
<dbReference type="Gene3D" id="2.40.100.10">
    <property type="entry name" value="Cyclophilin-like"/>
    <property type="match status" value="2"/>
</dbReference>
<dbReference type="InterPro" id="IPR000089">
    <property type="entry name" value="Biotin_lipoyl"/>
</dbReference>
<dbReference type="OrthoDB" id="196847at2759"/>
<dbReference type="PROSITE" id="PS00866">
    <property type="entry name" value="CPSASE_1"/>
    <property type="match status" value="1"/>
</dbReference>
<dbReference type="InterPro" id="IPR005481">
    <property type="entry name" value="BC-like_N"/>
</dbReference>
<proteinExistence type="predicted"/>
<dbReference type="GO" id="GO:0046872">
    <property type="term" value="F:metal ion binding"/>
    <property type="evidence" value="ECO:0007669"/>
    <property type="project" value="InterPro"/>
</dbReference>
<accession>A0A2I2G7Q6</accession>
<dbReference type="AlphaFoldDB" id="A0A2I2G7Q6"/>
<dbReference type="PROSITE" id="PS50968">
    <property type="entry name" value="BIOTINYL_LIPOYL"/>
    <property type="match status" value="1"/>
</dbReference>
<evidence type="ECO:0000313" key="11">
    <source>
        <dbReference type="EMBL" id="PLB48905.1"/>
    </source>
</evidence>
<comment type="cofactor">
    <cofactor evidence="1">
        <name>biotin</name>
        <dbReference type="ChEBI" id="CHEBI:57586"/>
    </cofactor>
</comment>
<keyword evidence="12" id="KW-1185">Reference proteome</keyword>
<evidence type="ECO:0000259" key="10">
    <source>
        <dbReference type="PROSITE" id="PS50979"/>
    </source>
</evidence>
<dbReference type="InterPro" id="IPR001882">
    <property type="entry name" value="Biotin_BS"/>
</dbReference>
<dbReference type="InterPro" id="IPR014084">
    <property type="entry name" value="Urea_COase"/>
</dbReference>
<dbReference type="SUPFAM" id="SSF51246">
    <property type="entry name" value="Rudiment single hybrid motif"/>
    <property type="match status" value="1"/>
</dbReference>
<dbReference type="EMBL" id="MSFO01000004">
    <property type="protein sequence ID" value="PLB48905.1"/>
    <property type="molecule type" value="Genomic_DNA"/>
</dbReference>
<evidence type="ECO:0000256" key="7">
    <source>
        <dbReference type="PROSITE-ProRule" id="PRU00409"/>
    </source>
</evidence>
<dbReference type="Pfam" id="PF02786">
    <property type="entry name" value="CPSase_L_D2"/>
    <property type="match status" value="1"/>
</dbReference>
<dbReference type="SMART" id="SM00797">
    <property type="entry name" value="AHS2"/>
    <property type="match status" value="1"/>
</dbReference>
<dbReference type="Pfam" id="PF00289">
    <property type="entry name" value="Biotin_carb_N"/>
    <property type="match status" value="1"/>
</dbReference>
<dbReference type="InterPro" id="IPR050856">
    <property type="entry name" value="Biotin_carboxylase_complex"/>
</dbReference>
<dbReference type="Gene3D" id="2.40.50.100">
    <property type="match status" value="1"/>
</dbReference>
<dbReference type="VEuPathDB" id="FungiDB:P170DRAFT_383300"/>
<sequence>MGALKTLLIANRGEIAVRILKTAKTLNIRTIAVYTEPDAASTHVHLADKAVLLSGSPSKAYIDGDQIIEIAKQNHVDAIIPGYGFLSENSDFARAAAAAGMVFAGPSPESIEAFGLKHTARDLATKAGVPIVPGSQGLVTSEDEAVTISKNLGFPVMLKATAGGGGMGLLTCNTEKEVRESFATVRSRGEALFKNAGMFIERYYPSSHHIEVQVFGNGNGKAIAIGERECSIQRRHQKVIEECPSPFVTRNPSLRQKLCDAAVSLAESIEYGSAGTVEYLVDDETGAFFFLEMNTRLQVEHGITELCYGVDLVELMLKQAEAQLSGNRGLEAKFLAGIPVNAPSGAAIEARVYAENPVRDFVPCPGTLQSVEWKELPGARIDTWVYRGVKISANYDPLLAKVMFHAPDRQQAIEGMRKTLLESRICGPPTNLEFLAEILAAEKFVSGNTLTKFLETFEYNLSAIDVVSGGAYTLIEDWPGRPTLGRGFCHSGPMDPFAFRIANALVGNSAEVEALEITLSGPELRFLGPSIVSICGASVEATLDDKPIRMWSRIQVAAGQRLKIGKTTGNGCRAYLAIFGGFLNVAQWFGSKSTSPMVGVGGYQGRQLAPGDLLSITSNIPEIRGELSVPEHLIPKYPDSWEIMAMPGPYDEGYLTPESIDMLYETDWKISHNAARGGIRLIGPKPKWARSDGGEGGAHPSNLIEYGYAIGSLNWTGDDPVIFPQDGPDFGGFITSHTIVKADLWKLGQVKAGDTLKYRAVSLADAVAARNEKENFISQVEEGCRKGNLSGVTPVTDDLPPALTAKTRGSGLVHQVKEEGSQPLVSYRQAGDDYMLIDYGHGSFDLNHRCRVTSLKKMLNEGKGDITFSNGLISMVGCGNSLMLYYDGTKIPQKKLLSYLTDLEAQLGDLSQAKMPSRLFKLPLTFESQRQKDALSRYMETQRPYASYLPDNMDFVAKNNAFTKEEFENIYLTASLMVVSVGFFTALPLSLPVDPRQRMNCPKMNPSRVYTPAGSVSWGGSCMALYNVDSPGGYQMTGMTIPGVDILGSKRGYSADRPWLFEEFDQITFFRVSEDEYEEQLALFNSGRYQYQWEDVVFDMAEHNRLLRDTADEVRAIRKRQRQAQTEMDQLESELLERWAQQKAEKGVPVDEIESLLKDPSVQRIDAPLNANVWKVEVKQGDRVEENQAVVILEAMKLEIAVRAELPVVGTSVEKILVQPGDSIEAGKPLVLVRKE</sequence>
<dbReference type="NCBIfam" id="TIGR00724">
    <property type="entry name" value="urea_amlyse_rel"/>
    <property type="match status" value="1"/>
</dbReference>
<organism evidence="11 12">
    <name type="scientific">Aspergillus steynii IBT 23096</name>
    <dbReference type="NCBI Taxonomy" id="1392250"/>
    <lineage>
        <taxon>Eukaryota</taxon>
        <taxon>Fungi</taxon>
        <taxon>Dikarya</taxon>
        <taxon>Ascomycota</taxon>
        <taxon>Pezizomycotina</taxon>
        <taxon>Eurotiomycetes</taxon>
        <taxon>Eurotiomycetidae</taxon>
        <taxon>Eurotiales</taxon>
        <taxon>Aspergillaceae</taxon>
        <taxon>Aspergillus</taxon>
        <taxon>Aspergillus subgen. Circumdati</taxon>
    </lineage>
</organism>
<protein>
    <submittedName>
        <fullName evidence="11">Urea carboxylase</fullName>
    </submittedName>
</protein>
<dbReference type="Pfam" id="PF02785">
    <property type="entry name" value="Biotin_carb_C"/>
    <property type="match status" value="1"/>
</dbReference>
<dbReference type="PANTHER" id="PTHR18866:SF128">
    <property type="entry name" value="UREA AMIDOLYASE"/>
    <property type="match status" value="1"/>
</dbReference>
<dbReference type="InterPro" id="IPR005479">
    <property type="entry name" value="CPAse_ATP-bd"/>
</dbReference>
<dbReference type="SUPFAM" id="SSF56059">
    <property type="entry name" value="Glutathione synthetase ATP-binding domain-like"/>
    <property type="match status" value="1"/>
</dbReference>
<evidence type="ECO:0000256" key="4">
    <source>
        <dbReference type="ARBA" id="ARBA00022801"/>
    </source>
</evidence>
<feature type="domain" description="Biotin carboxylation" evidence="10">
    <location>
        <begin position="3"/>
        <end position="459"/>
    </location>
</feature>
<name>A0A2I2G7Q6_9EURO</name>
<dbReference type="InterPro" id="IPR003833">
    <property type="entry name" value="CT_C_D"/>
</dbReference>
<dbReference type="GO" id="GO:0016787">
    <property type="term" value="F:hydrolase activity"/>
    <property type="evidence" value="ECO:0007669"/>
    <property type="project" value="UniProtKB-KW"/>
</dbReference>
<keyword evidence="6" id="KW-0092">Biotin</keyword>
<feature type="domain" description="ATP-grasp" evidence="9">
    <location>
        <begin position="121"/>
        <end position="321"/>
    </location>
</feature>
<dbReference type="Proteomes" id="UP000234275">
    <property type="component" value="Unassembled WGS sequence"/>
</dbReference>
<dbReference type="PROSITE" id="PS00867">
    <property type="entry name" value="CPSASE_2"/>
    <property type="match status" value="1"/>
</dbReference>
<dbReference type="InterPro" id="IPR011764">
    <property type="entry name" value="Biotin_carboxylation_dom"/>
</dbReference>